<dbReference type="Gene3D" id="2.20.110.10">
    <property type="entry name" value="Histone H3 K4-specific methyltransferase SET7/9 N-terminal domain"/>
    <property type="match status" value="3"/>
</dbReference>
<dbReference type="AlphaFoldDB" id="A0A835Z636"/>
<gene>
    <name evidence="4" type="ORF">JKP88DRAFT_262315</name>
</gene>
<dbReference type="Pfam" id="PF02493">
    <property type="entry name" value="MORN"/>
    <property type="match status" value="8"/>
</dbReference>
<accession>A0A835Z636</accession>
<evidence type="ECO:0000313" key="5">
    <source>
        <dbReference type="Proteomes" id="UP000664859"/>
    </source>
</evidence>
<name>A0A835Z636_9STRA</name>
<dbReference type="SMART" id="SM00698">
    <property type="entry name" value="MORN"/>
    <property type="match status" value="7"/>
</dbReference>
<evidence type="ECO:0000259" key="3">
    <source>
        <dbReference type="Pfam" id="PF09794"/>
    </source>
</evidence>
<protein>
    <recommendedName>
        <fullName evidence="3">AVL9/DENND6 domain-containing protein</fullName>
    </recommendedName>
</protein>
<dbReference type="GO" id="GO:0005829">
    <property type="term" value="C:cytosol"/>
    <property type="evidence" value="ECO:0007669"/>
    <property type="project" value="TreeGrafter"/>
</dbReference>
<keyword evidence="1" id="KW-0677">Repeat</keyword>
<proteinExistence type="predicted"/>
<feature type="compositionally biased region" description="Gly residues" evidence="2">
    <location>
        <begin position="688"/>
        <end position="699"/>
    </location>
</feature>
<sequence>MQAATMMDAADDQAEDFESPAPTPRSGSSSTRIPVASTAVRPAPSPGQSRSREIAALLATRDDGAGSPAAAAHTASAAASFGISDSSDAILAEAESLLQRHEHFMRARGGGGGSSNSSLNSPLARGGGGAAAVAAAALGTPPAAYSAASPIALVAVTSFHLREGPTLVCAVPALNSGGGGADGGGGGGGVPAALRAAAINLLPFKSLPENGLAATQLLGGGGGEDRCMFVLRAGGDVLFGASHFVRLQDETESRGFSQAAVVVLARVPYLGLLLQRLHAFSTEVLHTKDCQQQLARFHASLTRISFGELGYSLAFQELPVARLLLQLGGHVMSLLRLVLLEGRVLLRSRSGARASAAAFAIASLLPGCLALGLAPQGGSGGGGSSGGGSTADTPRPAAFEARAYRWRKYGFPLAVFRGTEVRFEPLLVMAEAAAVLRARGFLAGTTNAMIQSMPAAALDALVDLDRGVVSTAGTPRARAAFACGDDDRAFAQSLVGATAGAAAEEDGGGGGSGGGGSGAQEGAAWRGSGAWAADQFQLFFEELAARAAGALAREKAAARRRAEGVVDGSAAVLGNALVSWASSLSRRALPGAAPSPPSNGGAADPFAPLAWLNGGGGSGGGGGGAEAAAQRAVAGALEEYGRAWARAWVQTENFHTWCTSQAIPDEELLARPKHRRIVSAEAAAGDGSSNGGSSGGGARRGNRPPQSGHHSYTFPCGDSYVGGFQNGKREGTGLYTEHATGNTYEGDWHDGVRHGRGVLTSGGLDLVYDGEWDFRFPPLPLCALAHRSSSRRTRARARLAGKHCDADGNLYEGEYVRGVRHGAGRYTFVGARRASANALSSQLQLSLDPGAAAEGGSEQRRRHGSAGSAAPPPHGFVYVGEWRGGKQHGLGQCNYGDGRVYSGQWREGEWWGEGRLVLPDGGRYEGEFAAAKQHGLGMLTTATGDVLEGEWKWGLPVEGGEWRVRYANGDDYVGTVGLDAGGLVVPHGRGTYKYANGDVFTGEWGGARVRGEFVLGKRQGQGTCVFGNGEQFIGQWAGDAISLLGKGKLTLADGSAHEYT</sequence>
<reference evidence="4" key="1">
    <citation type="submission" date="2021-02" db="EMBL/GenBank/DDBJ databases">
        <title>First Annotated Genome of the Yellow-green Alga Tribonema minus.</title>
        <authorList>
            <person name="Mahan K.M."/>
        </authorList>
    </citation>
    <scope>NUCLEOTIDE SEQUENCE</scope>
    <source>
        <strain evidence="4">UTEX B ZZ1240</strain>
    </source>
</reference>
<keyword evidence="5" id="KW-1185">Reference proteome</keyword>
<feature type="region of interest" description="Disordered" evidence="2">
    <location>
        <begin position="1"/>
        <end position="50"/>
    </location>
</feature>
<evidence type="ECO:0000256" key="2">
    <source>
        <dbReference type="SAM" id="MobiDB-lite"/>
    </source>
</evidence>
<feature type="compositionally biased region" description="Acidic residues" evidence="2">
    <location>
        <begin position="9"/>
        <end position="18"/>
    </location>
</feature>
<dbReference type="OrthoDB" id="203073at2759"/>
<feature type="region of interest" description="Disordered" evidence="2">
    <location>
        <begin position="680"/>
        <end position="712"/>
    </location>
</feature>
<dbReference type="PANTHER" id="PTHR43215:SF14">
    <property type="entry name" value="RADIAL SPOKE HEAD 1 HOMOLOG"/>
    <property type="match status" value="1"/>
</dbReference>
<comment type="caution">
    <text evidence="4">The sequence shown here is derived from an EMBL/GenBank/DDBJ whole genome shotgun (WGS) entry which is preliminary data.</text>
</comment>
<dbReference type="Pfam" id="PF09794">
    <property type="entry name" value="Avl9"/>
    <property type="match status" value="1"/>
</dbReference>
<organism evidence="4 5">
    <name type="scientific">Tribonema minus</name>
    <dbReference type="NCBI Taxonomy" id="303371"/>
    <lineage>
        <taxon>Eukaryota</taxon>
        <taxon>Sar</taxon>
        <taxon>Stramenopiles</taxon>
        <taxon>Ochrophyta</taxon>
        <taxon>PX clade</taxon>
        <taxon>Xanthophyceae</taxon>
        <taxon>Tribonematales</taxon>
        <taxon>Tribonemataceae</taxon>
        <taxon>Tribonema</taxon>
    </lineage>
</organism>
<feature type="domain" description="AVL9/DENND6" evidence="3">
    <location>
        <begin position="250"/>
        <end position="501"/>
    </location>
</feature>
<dbReference type="PANTHER" id="PTHR43215">
    <property type="entry name" value="RADIAL SPOKE HEAD 1 HOMOLOG"/>
    <property type="match status" value="1"/>
</dbReference>
<dbReference type="Proteomes" id="UP000664859">
    <property type="component" value="Unassembled WGS sequence"/>
</dbReference>
<feature type="region of interest" description="Disordered" evidence="2">
    <location>
        <begin position="849"/>
        <end position="872"/>
    </location>
</feature>
<evidence type="ECO:0000313" key="4">
    <source>
        <dbReference type="EMBL" id="KAG5187926.1"/>
    </source>
</evidence>
<dbReference type="SUPFAM" id="SSF82185">
    <property type="entry name" value="Histone H3 K4-specific methyltransferase SET7/9 N-terminal domain"/>
    <property type="match status" value="3"/>
</dbReference>
<feature type="compositionally biased region" description="Gly residues" evidence="2">
    <location>
        <begin position="508"/>
        <end position="519"/>
    </location>
</feature>
<dbReference type="InterPro" id="IPR018307">
    <property type="entry name" value="ABL9/DENND6_dom"/>
</dbReference>
<dbReference type="InterPro" id="IPR003409">
    <property type="entry name" value="MORN"/>
</dbReference>
<evidence type="ECO:0000256" key="1">
    <source>
        <dbReference type="ARBA" id="ARBA00022737"/>
    </source>
</evidence>
<feature type="region of interest" description="Disordered" evidence="2">
    <location>
        <begin position="501"/>
        <end position="523"/>
    </location>
</feature>
<dbReference type="EMBL" id="JAFCMP010000079">
    <property type="protein sequence ID" value="KAG5187926.1"/>
    <property type="molecule type" value="Genomic_DNA"/>
</dbReference>